<evidence type="ECO:0000256" key="1">
    <source>
        <dbReference type="ARBA" id="ARBA00004240"/>
    </source>
</evidence>
<dbReference type="PANTHER" id="PTHR45679:SF5">
    <property type="entry name" value="ER DEGRADATION-ENHANCING ALPHA-MANNOSIDASE-LIKE PROTEIN 1"/>
    <property type="match status" value="1"/>
</dbReference>
<evidence type="ECO:0000256" key="6">
    <source>
        <dbReference type="SAM" id="SignalP"/>
    </source>
</evidence>
<name>A0ABQ9E8B8_TEGGR</name>
<sequence length="395" mass="44921">MFVFQLLIFIFIYSQTSSRIHFFKGQWDPYDMKYGNFPESERLKMLDATRKMFHFGYDNYMKYAYPEDELNPIYCKGRGHDHENPSNINVNDALGDYMLTLVDTLDTLAIMGNKTEFIRAVRLVIDNLSFDKSNTVQVFEASIRILGALLSAHLIITDPRQSFGNMASLQYENELLSLANDLGVRLLPAFDNTATGIPYPRVNLKHGVPKDCINETCTAGAGTLVVEFAILSRLLGDPVYESLARRAVKRLWKFRSNVTGLLGNVINVQTGEWTGQMSGLGAGLDSFYEYLLKVGRSKCNTGTGNPPIYVNVNMKTGDIVNNWIDSLQAAWTGIQVKRYNWNLKAPEVMFYPLRPECGYGTVHDVNDKSLEDRMESFFLSETCKYLYLVRFIYCC</sequence>
<dbReference type="InterPro" id="IPR012341">
    <property type="entry name" value="6hp_glycosidase-like_sf"/>
</dbReference>
<evidence type="ECO:0000256" key="5">
    <source>
        <dbReference type="RuleBase" id="RU361193"/>
    </source>
</evidence>
<dbReference type="InterPro" id="IPR036026">
    <property type="entry name" value="Seven-hairpin_glycosidases"/>
</dbReference>
<keyword evidence="4" id="KW-0325">Glycoprotein</keyword>
<gene>
    <name evidence="7" type="ORF">KUTeg_020580</name>
</gene>
<comment type="similarity">
    <text evidence="2 5">Belongs to the glycosyl hydrolase 47 family.</text>
</comment>
<comment type="caution">
    <text evidence="7">The sequence shown here is derived from an EMBL/GenBank/DDBJ whole genome shotgun (WGS) entry which is preliminary data.</text>
</comment>
<evidence type="ECO:0000313" key="8">
    <source>
        <dbReference type="Proteomes" id="UP001217089"/>
    </source>
</evidence>
<feature type="signal peptide" evidence="6">
    <location>
        <begin position="1"/>
        <end position="18"/>
    </location>
</feature>
<dbReference type="EMBL" id="JARBDR010000918">
    <property type="protein sequence ID" value="KAJ8301593.1"/>
    <property type="molecule type" value="Genomic_DNA"/>
</dbReference>
<dbReference type="InterPro" id="IPR044674">
    <property type="entry name" value="EDEM1/2/3"/>
</dbReference>
<dbReference type="InterPro" id="IPR001382">
    <property type="entry name" value="Glyco_hydro_47"/>
</dbReference>
<feature type="chain" id="PRO_5045123969" description="alpha-1,2-Mannosidase" evidence="6">
    <location>
        <begin position="19"/>
        <end position="395"/>
    </location>
</feature>
<dbReference type="Pfam" id="PF01532">
    <property type="entry name" value="Glyco_hydro_47"/>
    <property type="match status" value="2"/>
</dbReference>
<keyword evidence="3" id="KW-0256">Endoplasmic reticulum</keyword>
<evidence type="ECO:0000256" key="2">
    <source>
        <dbReference type="ARBA" id="ARBA00007658"/>
    </source>
</evidence>
<dbReference type="Gene3D" id="1.50.10.10">
    <property type="match status" value="1"/>
</dbReference>
<keyword evidence="6" id="KW-0732">Signal</keyword>
<keyword evidence="5" id="KW-0378">Hydrolase</keyword>
<protein>
    <recommendedName>
        <fullName evidence="5">alpha-1,2-Mannosidase</fullName>
        <ecNumber evidence="5">3.2.1.-</ecNumber>
    </recommendedName>
</protein>
<dbReference type="PANTHER" id="PTHR45679">
    <property type="entry name" value="ER DEGRADATION-ENHANCING ALPHA-MANNOSIDASE-LIKE PROTEIN 2"/>
    <property type="match status" value="1"/>
</dbReference>
<organism evidence="7 8">
    <name type="scientific">Tegillarca granosa</name>
    <name type="common">Malaysian cockle</name>
    <name type="synonym">Anadara granosa</name>
    <dbReference type="NCBI Taxonomy" id="220873"/>
    <lineage>
        <taxon>Eukaryota</taxon>
        <taxon>Metazoa</taxon>
        <taxon>Spiralia</taxon>
        <taxon>Lophotrochozoa</taxon>
        <taxon>Mollusca</taxon>
        <taxon>Bivalvia</taxon>
        <taxon>Autobranchia</taxon>
        <taxon>Pteriomorphia</taxon>
        <taxon>Arcoida</taxon>
        <taxon>Arcoidea</taxon>
        <taxon>Arcidae</taxon>
        <taxon>Tegillarca</taxon>
    </lineage>
</organism>
<accession>A0ABQ9E8B8</accession>
<evidence type="ECO:0000256" key="3">
    <source>
        <dbReference type="ARBA" id="ARBA00022824"/>
    </source>
</evidence>
<comment type="subcellular location">
    <subcellularLocation>
        <location evidence="1">Endoplasmic reticulum</location>
    </subcellularLocation>
</comment>
<dbReference type="PRINTS" id="PR00747">
    <property type="entry name" value="GLYHDRLASE47"/>
</dbReference>
<evidence type="ECO:0000256" key="4">
    <source>
        <dbReference type="ARBA" id="ARBA00023180"/>
    </source>
</evidence>
<dbReference type="SUPFAM" id="SSF48225">
    <property type="entry name" value="Seven-hairpin glycosidases"/>
    <property type="match status" value="1"/>
</dbReference>
<reference evidence="7 8" key="1">
    <citation type="submission" date="2022-12" db="EMBL/GenBank/DDBJ databases">
        <title>Chromosome-level genome of Tegillarca granosa.</title>
        <authorList>
            <person name="Kim J."/>
        </authorList>
    </citation>
    <scope>NUCLEOTIDE SEQUENCE [LARGE SCALE GENOMIC DNA]</scope>
    <source>
        <strain evidence="7">Teg-2019</strain>
        <tissue evidence="7">Adductor muscle</tissue>
    </source>
</reference>
<proteinExistence type="inferred from homology"/>
<evidence type="ECO:0000313" key="7">
    <source>
        <dbReference type="EMBL" id="KAJ8301593.1"/>
    </source>
</evidence>
<dbReference type="Proteomes" id="UP001217089">
    <property type="component" value="Unassembled WGS sequence"/>
</dbReference>
<dbReference type="EC" id="3.2.1.-" evidence="5"/>
<keyword evidence="8" id="KW-1185">Reference proteome</keyword>
<keyword evidence="5" id="KW-0326">Glycosidase</keyword>